<feature type="binding site" description="via carbamate group" evidence="9">
    <location>
        <position position="101"/>
    </location>
    <ligand>
        <name>Zn(2+)</name>
        <dbReference type="ChEBI" id="CHEBI:29105"/>
        <label>1</label>
    </ligand>
</feature>
<dbReference type="SUPFAM" id="SSF51556">
    <property type="entry name" value="Metallo-dependent hydrolases"/>
    <property type="match status" value="1"/>
</dbReference>
<feature type="binding site" evidence="9">
    <location>
        <position position="17"/>
    </location>
    <ligand>
        <name>Zn(2+)</name>
        <dbReference type="ChEBI" id="CHEBI:29105"/>
        <label>1</label>
    </ligand>
</feature>
<feature type="modified residue" description="N6-carboxylysine" evidence="9">
    <location>
        <position position="101"/>
    </location>
</feature>
<dbReference type="GO" id="GO:0044205">
    <property type="term" value="P:'de novo' UMP biosynthetic process"/>
    <property type="evidence" value="ECO:0007669"/>
    <property type="project" value="UniProtKB-UniRule"/>
</dbReference>
<evidence type="ECO:0000256" key="8">
    <source>
        <dbReference type="ARBA" id="ARBA00022975"/>
    </source>
</evidence>
<evidence type="ECO:0000313" key="13">
    <source>
        <dbReference type="Proteomes" id="UP000038011"/>
    </source>
</evidence>
<sequence>MSATEFIIRRPDDWHLHLRDGQMLAAVVEHSSANFARAIIMPNLVPPVVTTDEAAAYQKRIKSNIPKGHQFEPLMTLYLTEATNPDDVEEGGKSGLIKALKLYPAGATTNSDSGVKNFENVLPVLERMAKIQMPLLVHGEVTDADVDIFDREAVFIERVLDPIRKRVPELRVVMEHVTTSDGVDYVQNGGDGIAATITTHHLIINRNAYLVGGIKPHYYCLPVAKREKHRLALRAAATSGNAKFFLGTDSAPHPNGAKISACGCAGIYTSINTLNCLAHIFEDDNALNKLEAFTSINGPAFYRLPLNEQRVRFTKSSTPINFPKEFRVQNDNVTVFDPGFELYWQHEAVKAEGV</sequence>
<feature type="domain" description="Amidohydrolase-related" evidence="11">
    <location>
        <begin position="13"/>
        <end position="304"/>
    </location>
</feature>
<keyword evidence="8 9" id="KW-0665">Pyrimidine biosynthesis</keyword>
<feature type="binding site" evidence="9">
    <location>
        <position position="221"/>
    </location>
    <ligand>
        <name>substrate</name>
    </ligand>
</feature>
<evidence type="ECO:0000256" key="10">
    <source>
        <dbReference type="RuleBase" id="RU003440"/>
    </source>
</evidence>
<comment type="subunit">
    <text evidence="9">Homodimer.</text>
</comment>
<feature type="binding site" evidence="9">
    <location>
        <position position="249"/>
    </location>
    <ligand>
        <name>Zn(2+)</name>
        <dbReference type="ChEBI" id="CHEBI:29105"/>
        <label>1</label>
    </ligand>
</feature>
<dbReference type="STRING" id="1514904.SU32_14855"/>
<feature type="binding site" evidence="9">
    <location>
        <position position="176"/>
    </location>
    <ligand>
        <name>Zn(2+)</name>
        <dbReference type="ChEBI" id="CHEBI:29105"/>
        <label>2</label>
    </ligand>
</feature>
<dbReference type="InterPro" id="IPR006680">
    <property type="entry name" value="Amidohydro-rel"/>
</dbReference>
<evidence type="ECO:0000259" key="11">
    <source>
        <dbReference type="Pfam" id="PF01979"/>
    </source>
</evidence>
<dbReference type="GO" id="GO:0004151">
    <property type="term" value="F:dihydroorotase activity"/>
    <property type="evidence" value="ECO:0007669"/>
    <property type="project" value="UniProtKB-UniRule"/>
</dbReference>
<dbReference type="PANTHER" id="PTHR43137">
    <property type="entry name" value="DIHYDROOROTASE"/>
    <property type="match status" value="1"/>
</dbReference>
<dbReference type="PIRSF" id="PIRSF001237">
    <property type="entry name" value="DHOdimr"/>
    <property type="match status" value="1"/>
</dbReference>
<comment type="pathway">
    <text evidence="2 9 10">Pyrimidine metabolism; UMP biosynthesis via de novo pathway; (S)-dihydroorotate from bicarbonate: step 3/3.</text>
</comment>
<comment type="similarity">
    <text evidence="3 9 10">Belongs to the metallo-dependent hydrolases superfamily. DHOase family. Class II DHOase subfamily.</text>
</comment>
<comment type="function">
    <text evidence="1 9">Catalyzes the reversible cyclization of carbamoyl aspartate to dihydroorotate.</text>
</comment>
<dbReference type="OrthoDB" id="9808095at2"/>
<feature type="binding site" evidence="9">
    <location>
        <position position="253"/>
    </location>
    <ligand>
        <name>substrate</name>
    </ligand>
</feature>
<accession>A0A0N0E6P8</accession>
<comment type="cofactor">
    <cofactor evidence="9 10">
        <name>Zn(2+)</name>
        <dbReference type="ChEBI" id="CHEBI:29105"/>
    </cofactor>
    <text evidence="9 10">Binds 2 Zn(2+) ions per subunit.</text>
</comment>
<comment type="caution">
    <text evidence="12">The sequence shown here is derived from an EMBL/GenBank/DDBJ whole genome shotgun (WGS) entry which is preliminary data.</text>
</comment>
<feature type="binding site" evidence="9">
    <location>
        <position position="138"/>
    </location>
    <ligand>
        <name>Zn(2+)</name>
        <dbReference type="ChEBI" id="CHEBI:29105"/>
        <label>2</label>
    </ligand>
</feature>
<name>A0A0N0E6P8_9HYPH</name>
<keyword evidence="5 9" id="KW-0479">Metal-binding</keyword>
<dbReference type="Gene3D" id="3.20.20.140">
    <property type="entry name" value="Metal-dependent hydrolases"/>
    <property type="match status" value="1"/>
</dbReference>
<dbReference type="NCBIfam" id="TIGR00856">
    <property type="entry name" value="pyrC_dimer"/>
    <property type="match status" value="1"/>
</dbReference>
<reference evidence="12 13" key="1">
    <citation type="submission" date="2015-01" db="EMBL/GenBank/DDBJ databases">
        <title>Ahrensia donghaiensis sp. nov., a novel dimethylsulphoniopropionate-cleavage bacterium isolated from seawater and emended descriptions of the genus Ahrensia and Ahrensia kielensis.</title>
        <authorList>
            <person name="Liu J."/>
        </authorList>
    </citation>
    <scope>NUCLEOTIDE SEQUENCE [LARGE SCALE GENOMIC DNA]</scope>
    <source>
        <strain evidence="12 13">LZD062</strain>
    </source>
</reference>
<feature type="binding site" evidence="9">
    <location>
        <position position="15"/>
    </location>
    <ligand>
        <name>Zn(2+)</name>
        <dbReference type="ChEBI" id="CHEBI:29105"/>
        <label>1</label>
    </ligand>
</feature>
<keyword evidence="6 9" id="KW-0378">Hydrolase</keyword>
<dbReference type="EC" id="3.5.2.3" evidence="4 9"/>
<evidence type="ECO:0000256" key="7">
    <source>
        <dbReference type="ARBA" id="ARBA00022833"/>
    </source>
</evidence>
<dbReference type="PATRIC" id="fig|1514904.3.peg.2110"/>
<dbReference type="PANTHER" id="PTHR43137:SF1">
    <property type="entry name" value="DIHYDROOROTASE"/>
    <property type="match status" value="1"/>
</dbReference>
<keyword evidence="13" id="KW-1185">Reference proteome</keyword>
<evidence type="ECO:0000256" key="3">
    <source>
        <dbReference type="ARBA" id="ARBA00005631"/>
    </source>
</evidence>
<evidence type="ECO:0000256" key="6">
    <source>
        <dbReference type="ARBA" id="ARBA00022801"/>
    </source>
</evidence>
<dbReference type="PROSITE" id="PS00483">
    <property type="entry name" value="DIHYDROOROTASE_2"/>
    <property type="match status" value="1"/>
</dbReference>
<dbReference type="InterPro" id="IPR002195">
    <property type="entry name" value="Dihydroorotase_CS"/>
</dbReference>
<dbReference type="HAMAP" id="MF_00219">
    <property type="entry name" value="PyrC_classII"/>
    <property type="match status" value="1"/>
</dbReference>
<evidence type="ECO:0000256" key="2">
    <source>
        <dbReference type="ARBA" id="ARBA00004880"/>
    </source>
</evidence>
<dbReference type="EMBL" id="JXMU01000027">
    <property type="protein sequence ID" value="KPB00202.1"/>
    <property type="molecule type" value="Genomic_DNA"/>
</dbReference>
<dbReference type="GO" id="GO:0008270">
    <property type="term" value="F:zinc ion binding"/>
    <property type="evidence" value="ECO:0007669"/>
    <property type="project" value="UniProtKB-UniRule"/>
</dbReference>
<dbReference type="AlphaFoldDB" id="A0A0N0E6P8"/>
<keyword evidence="7 9" id="KW-0862">Zinc</keyword>
<evidence type="ECO:0000256" key="1">
    <source>
        <dbReference type="ARBA" id="ARBA00002368"/>
    </source>
</evidence>
<evidence type="ECO:0000256" key="9">
    <source>
        <dbReference type="HAMAP-Rule" id="MF_00219"/>
    </source>
</evidence>
<dbReference type="RefSeq" id="WP_054000168.1">
    <property type="nucleotide sequence ID" value="NZ_JXMU01000027.1"/>
</dbReference>
<protein>
    <recommendedName>
        <fullName evidence="4 9">Dihydroorotase</fullName>
        <shortName evidence="9">DHOase</shortName>
        <ecNumber evidence="4 9">3.5.2.3</ecNumber>
    </recommendedName>
</protein>
<dbReference type="InterPro" id="IPR004721">
    <property type="entry name" value="DHOdimr"/>
</dbReference>
<dbReference type="Proteomes" id="UP000038011">
    <property type="component" value="Unassembled WGS sequence"/>
</dbReference>
<evidence type="ECO:0000256" key="5">
    <source>
        <dbReference type="ARBA" id="ARBA00022723"/>
    </source>
</evidence>
<proteinExistence type="inferred from homology"/>
<comment type="catalytic activity">
    <reaction evidence="9 10">
        <text>(S)-dihydroorotate + H2O = N-carbamoyl-L-aspartate + H(+)</text>
        <dbReference type="Rhea" id="RHEA:24296"/>
        <dbReference type="ChEBI" id="CHEBI:15377"/>
        <dbReference type="ChEBI" id="CHEBI:15378"/>
        <dbReference type="ChEBI" id="CHEBI:30864"/>
        <dbReference type="ChEBI" id="CHEBI:32814"/>
        <dbReference type="EC" id="3.5.2.3"/>
    </reaction>
</comment>
<feature type="binding site" evidence="9">
    <location>
        <position position="43"/>
    </location>
    <ligand>
        <name>substrate</name>
    </ligand>
</feature>
<feature type="binding site" evidence="9">
    <location>
        <position position="138"/>
    </location>
    <ligand>
        <name>substrate</name>
    </ligand>
</feature>
<dbReference type="UniPathway" id="UPA00070">
    <property type="reaction ID" value="UER00117"/>
</dbReference>
<feature type="binding site" evidence="9">
    <location>
        <position position="265"/>
    </location>
    <ligand>
        <name>substrate</name>
    </ligand>
</feature>
<dbReference type="GO" id="GO:0006207">
    <property type="term" value="P:'de novo' pyrimidine nucleobase biosynthetic process"/>
    <property type="evidence" value="ECO:0007669"/>
    <property type="project" value="TreeGrafter"/>
</dbReference>
<organism evidence="12 13">
    <name type="scientific">Ahrensia marina</name>
    <dbReference type="NCBI Taxonomy" id="1514904"/>
    <lineage>
        <taxon>Bacteria</taxon>
        <taxon>Pseudomonadati</taxon>
        <taxon>Pseudomonadota</taxon>
        <taxon>Alphaproteobacteria</taxon>
        <taxon>Hyphomicrobiales</taxon>
        <taxon>Ahrensiaceae</taxon>
        <taxon>Ahrensia</taxon>
    </lineage>
</organism>
<evidence type="ECO:0000256" key="4">
    <source>
        <dbReference type="ARBA" id="ARBA00012860"/>
    </source>
</evidence>
<dbReference type="PROSITE" id="PS00482">
    <property type="entry name" value="DIHYDROOROTASE_1"/>
    <property type="match status" value="1"/>
</dbReference>
<dbReference type="Pfam" id="PF01979">
    <property type="entry name" value="Amidohydro_1"/>
    <property type="match status" value="1"/>
</dbReference>
<evidence type="ECO:0000313" key="12">
    <source>
        <dbReference type="EMBL" id="KPB00202.1"/>
    </source>
</evidence>
<feature type="active site" evidence="9">
    <location>
        <position position="249"/>
    </location>
</feature>
<feature type="binding site" evidence="9">
    <location>
        <begin position="17"/>
        <end position="19"/>
    </location>
    <ligand>
        <name>substrate</name>
    </ligand>
</feature>
<dbReference type="GO" id="GO:0005829">
    <property type="term" value="C:cytosol"/>
    <property type="evidence" value="ECO:0007669"/>
    <property type="project" value="TreeGrafter"/>
</dbReference>
<dbReference type="InterPro" id="IPR032466">
    <property type="entry name" value="Metal_Hydrolase"/>
</dbReference>
<feature type="binding site" description="via carbamate group" evidence="9">
    <location>
        <position position="101"/>
    </location>
    <ligand>
        <name>Zn(2+)</name>
        <dbReference type="ChEBI" id="CHEBI:29105"/>
        <label>2</label>
    </ligand>
</feature>
<gene>
    <name evidence="9" type="primary">pyrC</name>
    <name evidence="12" type="ORF">SU32_14855</name>
</gene>
<dbReference type="CDD" id="cd01294">
    <property type="entry name" value="DHOase"/>
    <property type="match status" value="1"/>
</dbReference>